<proteinExistence type="predicted"/>
<gene>
    <name evidence="1" type="ORF">H4R21_003323</name>
</gene>
<name>A0ACC1L3Z2_9FUNG</name>
<accession>A0ACC1L3Z2</accession>
<reference evidence="1" key="1">
    <citation type="submission" date="2022-07" db="EMBL/GenBank/DDBJ databases">
        <title>Phylogenomic reconstructions and comparative analyses of Kickxellomycotina fungi.</title>
        <authorList>
            <person name="Reynolds N.K."/>
            <person name="Stajich J.E."/>
            <person name="Barry K."/>
            <person name="Grigoriev I.V."/>
            <person name="Crous P."/>
            <person name="Smith M.E."/>
        </authorList>
    </citation>
    <scope>NUCLEOTIDE SEQUENCE</scope>
    <source>
        <strain evidence="1">BCRC 34780</strain>
    </source>
</reference>
<protein>
    <submittedName>
        <fullName evidence="1">Uncharacterized protein</fullName>
    </submittedName>
</protein>
<keyword evidence="2" id="KW-1185">Reference proteome</keyword>
<organism evidence="1 2">
    <name type="scientific">Coemansia helicoidea</name>
    <dbReference type="NCBI Taxonomy" id="1286919"/>
    <lineage>
        <taxon>Eukaryota</taxon>
        <taxon>Fungi</taxon>
        <taxon>Fungi incertae sedis</taxon>
        <taxon>Zoopagomycota</taxon>
        <taxon>Kickxellomycotina</taxon>
        <taxon>Kickxellomycetes</taxon>
        <taxon>Kickxellales</taxon>
        <taxon>Kickxellaceae</taxon>
        <taxon>Coemansia</taxon>
    </lineage>
</organism>
<dbReference type="Proteomes" id="UP001140087">
    <property type="component" value="Unassembled WGS sequence"/>
</dbReference>
<comment type="caution">
    <text evidence="1">The sequence shown here is derived from an EMBL/GenBank/DDBJ whole genome shotgun (WGS) entry which is preliminary data.</text>
</comment>
<evidence type="ECO:0000313" key="1">
    <source>
        <dbReference type="EMBL" id="KAJ2800061.1"/>
    </source>
</evidence>
<feature type="non-terminal residue" evidence="1">
    <location>
        <position position="1"/>
    </location>
</feature>
<evidence type="ECO:0000313" key="2">
    <source>
        <dbReference type="Proteomes" id="UP001140087"/>
    </source>
</evidence>
<dbReference type="EMBL" id="JANBUN010001022">
    <property type="protein sequence ID" value="KAJ2800061.1"/>
    <property type="molecule type" value="Genomic_DNA"/>
</dbReference>
<sequence>DVEADLDTDDDGLVDPFRERAKPDVQRVLFEDFRAVLREYADIAQTRLDNPGAAQGMDTAGA</sequence>